<feature type="chain" id="PRO_5002086780" description="Serine protease" evidence="1">
    <location>
        <begin position="22"/>
        <end position="205"/>
    </location>
</feature>
<evidence type="ECO:0008006" key="4">
    <source>
        <dbReference type="Google" id="ProtNLM"/>
    </source>
</evidence>
<accession>A0A0B4DNS2</accession>
<dbReference type="EMBL" id="JWSY01000028">
    <property type="protein sequence ID" value="KIC55883.1"/>
    <property type="molecule type" value="Genomic_DNA"/>
</dbReference>
<proteinExistence type="predicted"/>
<dbReference type="Pfam" id="PF13365">
    <property type="entry name" value="Trypsin_2"/>
    <property type="match status" value="1"/>
</dbReference>
<keyword evidence="1" id="KW-0732">Signal</keyword>
<dbReference type="Proteomes" id="UP000031166">
    <property type="component" value="Unassembled WGS sequence"/>
</dbReference>
<dbReference type="STRING" id="172043.RM53_14280"/>
<comment type="caution">
    <text evidence="2">The sequence shown here is derived from an EMBL/GenBank/DDBJ whole genome shotgun (WGS) entry which is preliminary data.</text>
</comment>
<reference evidence="2 3" key="1">
    <citation type="submission" date="2014-12" db="EMBL/GenBank/DDBJ databases">
        <title>Genome sequencing of Brevundimonas nasdae TPW30.</title>
        <authorList>
            <person name="Tan P.W."/>
            <person name="Chan K.-G."/>
        </authorList>
    </citation>
    <scope>NUCLEOTIDE SEQUENCE [LARGE SCALE GENOMIC DNA]</scope>
    <source>
        <strain evidence="2 3">TPW30</strain>
    </source>
</reference>
<sequence>MKFHLIALAAASVMTAGVAHAQSAAPSFSEGAVVRLKCGMGTGSAVILGGDTILTANHVVSGDTCSMWPAGARGEAFEIVTQDPAADLVVARVADAERPSLSVSCDGLVTGERYWLVGYANKMERTISIPVVATDRVVNARMPSGVARGLRMVEAAGGGRGRVGMSGGAVLDAQGRMVAFNSAVGTDWGSETYVKELKGTPVCPA</sequence>
<protein>
    <recommendedName>
        <fullName evidence="4">Serine protease</fullName>
    </recommendedName>
</protein>
<feature type="signal peptide" evidence="1">
    <location>
        <begin position="1"/>
        <end position="21"/>
    </location>
</feature>
<organism evidence="2 3">
    <name type="scientific">Brevundimonas nasdae</name>
    <dbReference type="NCBI Taxonomy" id="172043"/>
    <lineage>
        <taxon>Bacteria</taxon>
        <taxon>Pseudomonadati</taxon>
        <taxon>Pseudomonadota</taxon>
        <taxon>Alphaproteobacteria</taxon>
        <taxon>Caulobacterales</taxon>
        <taxon>Caulobacteraceae</taxon>
        <taxon>Brevundimonas</taxon>
    </lineage>
</organism>
<dbReference type="SUPFAM" id="SSF50494">
    <property type="entry name" value="Trypsin-like serine proteases"/>
    <property type="match status" value="1"/>
</dbReference>
<dbReference type="InterPro" id="IPR009003">
    <property type="entry name" value="Peptidase_S1_PA"/>
</dbReference>
<evidence type="ECO:0000256" key="1">
    <source>
        <dbReference type="SAM" id="SignalP"/>
    </source>
</evidence>
<evidence type="ECO:0000313" key="2">
    <source>
        <dbReference type="EMBL" id="KIC55883.1"/>
    </source>
</evidence>
<dbReference type="AlphaFoldDB" id="A0A0B4DNS2"/>
<dbReference type="RefSeq" id="WP_039247784.1">
    <property type="nucleotide sequence ID" value="NZ_JWSY01000028.1"/>
</dbReference>
<name>A0A0B4DNS2_9CAUL</name>
<dbReference type="Gene3D" id="2.40.10.120">
    <property type="match status" value="1"/>
</dbReference>
<evidence type="ECO:0000313" key="3">
    <source>
        <dbReference type="Proteomes" id="UP000031166"/>
    </source>
</evidence>
<gene>
    <name evidence="2" type="ORF">RM53_14280</name>
</gene>